<sequence>MITDVVLDGGCGGLRDSVCSGGLESTRLQGDQISAARRFFVLRLRGLSSSSSSSYSGFTTGTRASDLLRTDSISTHKLSLRALTS</sequence>
<dbReference type="Proteomes" id="UP000479000">
    <property type="component" value="Unassembled WGS sequence"/>
</dbReference>
<keyword evidence="2" id="KW-1185">Reference proteome</keyword>
<reference evidence="1 2" key="1">
    <citation type="submission" date="2020-02" db="EMBL/GenBank/DDBJ databases">
        <authorList>
            <person name="Ferguson B K."/>
        </authorList>
    </citation>
    <scope>NUCLEOTIDE SEQUENCE [LARGE SCALE GENOMIC DNA]</scope>
</reference>
<proteinExistence type="predicted"/>
<evidence type="ECO:0000313" key="2">
    <source>
        <dbReference type="Proteomes" id="UP000479000"/>
    </source>
</evidence>
<protein>
    <submittedName>
        <fullName evidence="1">Uncharacterized protein</fullName>
    </submittedName>
</protein>
<name>A0A6H5FZJ9_9HEMI</name>
<accession>A0A6H5FZJ9</accession>
<organism evidence="1 2">
    <name type="scientific">Nesidiocoris tenuis</name>
    <dbReference type="NCBI Taxonomy" id="355587"/>
    <lineage>
        <taxon>Eukaryota</taxon>
        <taxon>Metazoa</taxon>
        <taxon>Ecdysozoa</taxon>
        <taxon>Arthropoda</taxon>
        <taxon>Hexapoda</taxon>
        <taxon>Insecta</taxon>
        <taxon>Pterygota</taxon>
        <taxon>Neoptera</taxon>
        <taxon>Paraneoptera</taxon>
        <taxon>Hemiptera</taxon>
        <taxon>Heteroptera</taxon>
        <taxon>Panheteroptera</taxon>
        <taxon>Cimicomorpha</taxon>
        <taxon>Miridae</taxon>
        <taxon>Dicyphina</taxon>
        <taxon>Nesidiocoris</taxon>
    </lineage>
</organism>
<feature type="non-terminal residue" evidence="1">
    <location>
        <position position="85"/>
    </location>
</feature>
<gene>
    <name evidence="1" type="ORF">NTEN_LOCUS1657</name>
</gene>
<dbReference type="EMBL" id="CADCXU010002696">
    <property type="protein sequence ID" value="CAA9994841.1"/>
    <property type="molecule type" value="Genomic_DNA"/>
</dbReference>
<evidence type="ECO:0000313" key="1">
    <source>
        <dbReference type="EMBL" id="CAA9994841.1"/>
    </source>
</evidence>
<dbReference type="AlphaFoldDB" id="A0A6H5FZJ9"/>